<dbReference type="AlphaFoldDB" id="A0A0N1INU7"/>
<dbReference type="PROSITE" id="PS01031">
    <property type="entry name" value="SHSP"/>
    <property type="match status" value="1"/>
</dbReference>
<proteinExistence type="inferred from homology"/>
<protein>
    <recommendedName>
        <fullName evidence="5">SHSP domain-containing protein</fullName>
    </recommendedName>
</protein>
<dbReference type="PRINTS" id="PR00299">
    <property type="entry name" value="ACRYSTALLIN"/>
</dbReference>
<dbReference type="KEGG" id="pmac:106716076"/>
<dbReference type="GO" id="GO:0009408">
    <property type="term" value="P:response to heat"/>
    <property type="evidence" value="ECO:0007669"/>
    <property type="project" value="TreeGrafter"/>
</dbReference>
<feature type="region of interest" description="Disordered" evidence="4">
    <location>
        <begin position="157"/>
        <end position="186"/>
    </location>
</feature>
<evidence type="ECO:0000256" key="1">
    <source>
        <dbReference type="ARBA" id="ARBA00023016"/>
    </source>
</evidence>
<feature type="domain" description="SHSP" evidence="5">
    <location>
        <begin position="47"/>
        <end position="155"/>
    </location>
</feature>
<comment type="similarity">
    <text evidence="2 3">Belongs to the small heat shock protein (HSP20) family.</text>
</comment>
<name>A0A0N1INU7_PAPMA</name>
<dbReference type="Proteomes" id="UP000053240">
    <property type="component" value="Unassembled WGS sequence"/>
</dbReference>
<sequence>MASLLPLLLGLEAPRLPHHHHIALALAPEEVFAVLSQPQDYYRSWHQLATMLQDASSTIKTDKNKFQVHLDVHDFAPEDITVKTCDGFVVVEGKHEERQDEHGWVSRHFRGRYALPRDCDAGAVKSRLSSDGVLTVTVSLPTKAAAERQVPVVLTGPVRNKSKSAQGPLGDGGTPATLETPIENGQ</sequence>
<dbReference type="EMBL" id="KQ460970">
    <property type="protein sequence ID" value="KPJ10177.1"/>
    <property type="molecule type" value="Genomic_DNA"/>
</dbReference>
<dbReference type="Gene3D" id="2.60.40.790">
    <property type="match status" value="1"/>
</dbReference>
<evidence type="ECO:0000259" key="5">
    <source>
        <dbReference type="PROSITE" id="PS01031"/>
    </source>
</evidence>
<dbReference type="CDD" id="cd06526">
    <property type="entry name" value="metazoan_ACD"/>
    <property type="match status" value="1"/>
</dbReference>
<dbReference type="InterPro" id="IPR002068">
    <property type="entry name" value="A-crystallin/Hsp20_dom"/>
</dbReference>
<dbReference type="PANTHER" id="PTHR45640:SF13">
    <property type="entry name" value="HEAT SHOCK PROTEIN 22-RELATED"/>
    <property type="match status" value="1"/>
</dbReference>
<dbReference type="OrthoDB" id="1431247at2759"/>
<dbReference type="PANTHER" id="PTHR45640">
    <property type="entry name" value="HEAT SHOCK PROTEIN HSP-12.2-RELATED"/>
    <property type="match status" value="1"/>
</dbReference>
<organism evidence="6 7">
    <name type="scientific">Papilio machaon</name>
    <name type="common">Old World swallowtail butterfly</name>
    <dbReference type="NCBI Taxonomy" id="76193"/>
    <lineage>
        <taxon>Eukaryota</taxon>
        <taxon>Metazoa</taxon>
        <taxon>Ecdysozoa</taxon>
        <taxon>Arthropoda</taxon>
        <taxon>Hexapoda</taxon>
        <taxon>Insecta</taxon>
        <taxon>Pterygota</taxon>
        <taxon>Neoptera</taxon>
        <taxon>Endopterygota</taxon>
        <taxon>Lepidoptera</taxon>
        <taxon>Glossata</taxon>
        <taxon>Ditrysia</taxon>
        <taxon>Papilionoidea</taxon>
        <taxon>Papilionidae</taxon>
        <taxon>Papilioninae</taxon>
        <taxon>Papilio</taxon>
    </lineage>
</organism>
<evidence type="ECO:0000256" key="3">
    <source>
        <dbReference type="RuleBase" id="RU003616"/>
    </source>
</evidence>
<evidence type="ECO:0000313" key="6">
    <source>
        <dbReference type="EMBL" id="KPJ10177.1"/>
    </source>
</evidence>
<evidence type="ECO:0000256" key="2">
    <source>
        <dbReference type="PROSITE-ProRule" id="PRU00285"/>
    </source>
</evidence>
<dbReference type="InterPro" id="IPR008978">
    <property type="entry name" value="HSP20-like_chaperone"/>
</dbReference>
<keyword evidence="1" id="KW-0346">Stress response</keyword>
<dbReference type="InParanoid" id="A0A0N1INU7"/>
<evidence type="ECO:0000313" key="7">
    <source>
        <dbReference type="Proteomes" id="UP000053240"/>
    </source>
</evidence>
<gene>
    <name evidence="6" type="ORF">RR48_05000</name>
</gene>
<reference evidence="6 7" key="1">
    <citation type="journal article" date="2015" name="Nat. Commun.">
        <title>Outbred genome sequencing and CRISPR/Cas9 gene editing in butterflies.</title>
        <authorList>
            <person name="Li X."/>
            <person name="Fan D."/>
            <person name="Zhang W."/>
            <person name="Liu G."/>
            <person name="Zhang L."/>
            <person name="Zhao L."/>
            <person name="Fang X."/>
            <person name="Chen L."/>
            <person name="Dong Y."/>
            <person name="Chen Y."/>
            <person name="Ding Y."/>
            <person name="Zhao R."/>
            <person name="Feng M."/>
            <person name="Zhu Y."/>
            <person name="Feng Y."/>
            <person name="Jiang X."/>
            <person name="Zhu D."/>
            <person name="Xiang H."/>
            <person name="Feng X."/>
            <person name="Li S."/>
            <person name="Wang J."/>
            <person name="Zhang G."/>
            <person name="Kronforst M.R."/>
            <person name="Wang W."/>
        </authorList>
    </citation>
    <scope>NUCLEOTIDE SEQUENCE [LARGE SCALE GENOMIC DNA]</scope>
    <source>
        <strain evidence="6">Ya'a_city_454_Pm</strain>
        <tissue evidence="6">Whole body</tissue>
    </source>
</reference>
<dbReference type="Pfam" id="PF00011">
    <property type="entry name" value="HSP20"/>
    <property type="match status" value="1"/>
</dbReference>
<accession>A0A0N1INU7</accession>
<dbReference type="GO" id="GO:0051082">
    <property type="term" value="F:unfolded protein binding"/>
    <property type="evidence" value="ECO:0007669"/>
    <property type="project" value="TreeGrafter"/>
</dbReference>
<dbReference type="GO" id="GO:0005634">
    <property type="term" value="C:nucleus"/>
    <property type="evidence" value="ECO:0007669"/>
    <property type="project" value="TreeGrafter"/>
</dbReference>
<keyword evidence="7" id="KW-1185">Reference proteome</keyword>
<dbReference type="GO" id="GO:0005737">
    <property type="term" value="C:cytoplasm"/>
    <property type="evidence" value="ECO:0007669"/>
    <property type="project" value="TreeGrafter"/>
</dbReference>
<dbReference type="InterPro" id="IPR001436">
    <property type="entry name" value="Alpha-crystallin/sHSP_animal"/>
</dbReference>
<dbReference type="GO" id="GO:0042026">
    <property type="term" value="P:protein refolding"/>
    <property type="evidence" value="ECO:0007669"/>
    <property type="project" value="TreeGrafter"/>
</dbReference>
<dbReference type="SUPFAM" id="SSF49764">
    <property type="entry name" value="HSP20-like chaperones"/>
    <property type="match status" value="1"/>
</dbReference>
<evidence type="ECO:0000256" key="4">
    <source>
        <dbReference type="SAM" id="MobiDB-lite"/>
    </source>
</evidence>